<name>A0AB40BTE5_DIOCR</name>
<accession>A0AB40BTE5</accession>
<dbReference type="GeneID" id="120267087"/>
<organism evidence="2 3">
    <name type="scientific">Dioscorea cayennensis subsp. rotundata</name>
    <name type="common">White Guinea yam</name>
    <name type="synonym">Dioscorea rotundata</name>
    <dbReference type="NCBI Taxonomy" id="55577"/>
    <lineage>
        <taxon>Eukaryota</taxon>
        <taxon>Viridiplantae</taxon>
        <taxon>Streptophyta</taxon>
        <taxon>Embryophyta</taxon>
        <taxon>Tracheophyta</taxon>
        <taxon>Spermatophyta</taxon>
        <taxon>Magnoliopsida</taxon>
        <taxon>Liliopsida</taxon>
        <taxon>Dioscoreales</taxon>
        <taxon>Dioscoreaceae</taxon>
        <taxon>Dioscorea</taxon>
    </lineage>
</organism>
<gene>
    <name evidence="3" type="primary">LOC120267087</name>
</gene>
<dbReference type="AlphaFoldDB" id="A0AB40BTE5"/>
<dbReference type="RefSeq" id="XP_039130718.1">
    <property type="nucleotide sequence ID" value="XM_039274784.1"/>
</dbReference>
<dbReference type="PANTHER" id="PTHR34544">
    <property type="entry name" value="OSJNBA0006B20.18 PROTEIN"/>
    <property type="match status" value="1"/>
</dbReference>
<reference evidence="3" key="1">
    <citation type="submission" date="2025-08" db="UniProtKB">
        <authorList>
            <consortium name="RefSeq"/>
        </authorList>
    </citation>
    <scope>IDENTIFICATION</scope>
</reference>
<dbReference type="Pfam" id="PF25498">
    <property type="entry name" value="DUF7912"/>
    <property type="match status" value="1"/>
</dbReference>
<evidence type="ECO:0000259" key="1">
    <source>
        <dbReference type="Pfam" id="PF25498"/>
    </source>
</evidence>
<feature type="domain" description="DUF7912" evidence="1">
    <location>
        <begin position="206"/>
        <end position="296"/>
    </location>
</feature>
<dbReference type="PANTHER" id="PTHR34544:SF3">
    <property type="entry name" value="OS07G0155200 PROTEIN"/>
    <property type="match status" value="1"/>
</dbReference>
<dbReference type="InterPro" id="IPR057234">
    <property type="entry name" value="DUF7912"/>
</dbReference>
<proteinExistence type="predicted"/>
<evidence type="ECO:0000313" key="2">
    <source>
        <dbReference type="Proteomes" id="UP001515500"/>
    </source>
</evidence>
<dbReference type="Proteomes" id="UP001515500">
    <property type="component" value="Chromosome 8"/>
</dbReference>
<sequence length="298" mass="33674">MRSSWVLRRLRPLLAPALEEESRWLPRIRRVSTLARPSFVSPTTMAIAQSFSSSLTVSADPRNFITRIRPLMLFSTVASSDESDKEGWDMEWEEEECVDPQVGDGGDGGGVVLGDVGWGARALSAAQEVLLGDFGSDIVMFAFKVSPKGYIYVRLDKLTNLYGCPSIEEIKKYNSLYKKRLDELGECGELPADLALEVSSPGAERLLRMPEDLDRFKEMPMWVQYNEADIGSKDQQEKDGVFMVDLIDTENKHCVWKLANVRENKGEAGKGRPLSRKQKDWRLKLPFEATKKVMLYLN</sequence>
<keyword evidence="2" id="KW-1185">Reference proteome</keyword>
<protein>
    <submittedName>
        <fullName evidence="3">Uncharacterized protein LOC120267087</fullName>
    </submittedName>
</protein>
<evidence type="ECO:0000313" key="3">
    <source>
        <dbReference type="RefSeq" id="XP_039130718.1"/>
    </source>
</evidence>